<dbReference type="SMART" id="SM00072">
    <property type="entry name" value="GuKc"/>
    <property type="match status" value="1"/>
</dbReference>
<keyword evidence="7" id="KW-1185">Reference proteome</keyword>
<dbReference type="RefSeq" id="WP_349640614.1">
    <property type="nucleotide sequence ID" value="NZ_CP090958.1"/>
</dbReference>
<keyword evidence="4" id="KW-0067">ATP-binding</keyword>
<dbReference type="NCBIfam" id="TIGR03263">
    <property type="entry name" value="guanyl_kin"/>
    <property type="match status" value="1"/>
</dbReference>
<dbReference type="PROSITE" id="PS00856">
    <property type="entry name" value="GUANYLATE_KINASE_1"/>
    <property type="match status" value="1"/>
</dbReference>
<dbReference type="InterPro" id="IPR017665">
    <property type="entry name" value="Guanylate_kinase"/>
</dbReference>
<evidence type="ECO:0000313" key="7">
    <source>
        <dbReference type="Proteomes" id="UP001209083"/>
    </source>
</evidence>
<dbReference type="InterPro" id="IPR008145">
    <property type="entry name" value="GK/Ca_channel_bsu"/>
</dbReference>
<gene>
    <name evidence="4 6" type="primary">gmk</name>
    <name evidence="6" type="ORF">LWF01_08625</name>
</gene>
<evidence type="ECO:0000256" key="1">
    <source>
        <dbReference type="ARBA" id="ARBA00003531"/>
    </source>
</evidence>
<dbReference type="Pfam" id="PF00625">
    <property type="entry name" value="Guanylate_kin"/>
    <property type="match status" value="1"/>
</dbReference>
<dbReference type="HAMAP" id="MF_00328">
    <property type="entry name" value="Guanylate_kinase"/>
    <property type="match status" value="1"/>
</dbReference>
<dbReference type="Gene3D" id="3.30.63.10">
    <property type="entry name" value="Guanylate Kinase phosphate binding domain"/>
    <property type="match status" value="1"/>
</dbReference>
<keyword evidence="2 4" id="KW-0808">Transferase</keyword>
<keyword evidence="4" id="KW-0963">Cytoplasm</keyword>
<dbReference type="CDD" id="cd00071">
    <property type="entry name" value="GMPK"/>
    <property type="match status" value="1"/>
</dbReference>
<reference evidence="6 7" key="1">
    <citation type="submission" date="2023-05" db="EMBL/GenBank/DDBJ databases">
        <title>Lithophilousrod everest ZFBP1038 complete genpme.</title>
        <authorList>
            <person name="Tian M."/>
        </authorList>
    </citation>
    <scope>NUCLEOTIDE SEQUENCE [LARGE SCALE GENOMIC DNA]</scope>
    <source>
        <strain evidence="6 7">ZFBP1038</strain>
    </source>
</reference>
<dbReference type="EMBL" id="CP090958">
    <property type="protein sequence ID" value="WGW13791.1"/>
    <property type="molecule type" value="Genomic_DNA"/>
</dbReference>
<evidence type="ECO:0000259" key="5">
    <source>
        <dbReference type="SMART" id="SM00072"/>
    </source>
</evidence>
<dbReference type="InterPro" id="IPR027417">
    <property type="entry name" value="P-loop_NTPase"/>
</dbReference>
<sequence>MSRLTVLAGPTAVGKGTVSAFVRGRYPDVWLSVSATTRAPRPGEIDGVHYHFVSQAEFDRMIAGGELLEWAVVHGRNSYGTPVAPVREALAEGKAPLLEIDLQGARQVKETMPEAHFVFLAPPSWEELVRRLIGRGTESAEEQERRLDTARVELAAESEFDTTVVNHDIRKAAEELVSLMGVDPHSAGSDS</sequence>
<feature type="domain" description="Guanylate kinase/L-type calcium channel beta subunit" evidence="5">
    <location>
        <begin position="1"/>
        <end position="184"/>
    </location>
</feature>
<proteinExistence type="inferred from homology"/>
<evidence type="ECO:0000256" key="3">
    <source>
        <dbReference type="ARBA" id="ARBA00048594"/>
    </source>
</evidence>
<dbReference type="GO" id="GO:0004385">
    <property type="term" value="F:GMP kinase activity"/>
    <property type="evidence" value="ECO:0007669"/>
    <property type="project" value="UniProtKB-EC"/>
</dbReference>
<accession>A0ABY8QYC2</accession>
<evidence type="ECO:0000256" key="2">
    <source>
        <dbReference type="ARBA" id="ARBA00022679"/>
    </source>
</evidence>
<dbReference type="Proteomes" id="UP001209083">
    <property type="component" value="Chromosome"/>
</dbReference>
<evidence type="ECO:0000256" key="4">
    <source>
        <dbReference type="HAMAP-Rule" id="MF_00328"/>
    </source>
</evidence>
<keyword evidence="4" id="KW-0547">Nucleotide-binding</keyword>
<protein>
    <recommendedName>
        <fullName evidence="4">Guanylate kinase</fullName>
        <ecNumber evidence="4">2.7.4.8</ecNumber>
    </recommendedName>
    <alternativeName>
        <fullName evidence="4">GMP kinase</fullName>
    </alternativeName>
</protein>
<dbReference type="SUPFAM" id="SSF52540">
    <property type="entry name" value="P-loop containing nucleoside triphosphate hydrolases"/>
    <property type="match status" value="1"/>
</dbReference>
<dbReference type="InterPro" id="IPR020590">
    <property type="entry name" value="Guanylate_kinase_CS"/>
</dbReference>
<comment type="similarity">
    <text evidence="4">Belongs to the guanylate kinase family.</text>
</comment>
<organism evidence="6 7">
    <name type="scientific">Saxibacter everestensis</name>
    <dbReference type="NCBI Taxonomy" id="2909229"/>
    <lineage>
        <taxon>Bacteria</taxon>
        <taxon>Bacillati</taxon>
        <taxon>Actinomycetota</taxon>
        <taxon>Actinomycetes</taxon>
        <taxon>Micrococcales</taxon>
        <taxon>Brevibacteriaceae</taxon>
        <taxon>Saxibacter</taxon>
    </lineage>
</organism>
<dbReference type="PANTHER" id="PTHR23117:SF13">
    <property type="entry name" value="GUANYLATE KINASE"/>
    <property type="match status" value="1"/>
</dbReference>
<dbReference type="EC" id="2.7.4.8" evidence="4"/>
<feature type="binding site" evidence="4">
    <location>
        <begin position="9"/>
        <end position="16"/>
    </location>
    <ligand>
        <name>ATP</name>
        <dbReference type="ChEBI" id="CHEBI:30616"/>
    </ligand>
</feature>
<dbReference type="Gene3D" id="3.40.50.300">
    <property type="entry name" value="P-loop containing nucleotide triphosphate hydrolases"/>
    <property type="match status" value="1"/>
</dbReference>
<evidence type="ECO:0000313" key="6">
    <source>
        <dbReference type="EMBL" id="WGW13791.1"/>
    </source>
</evidence>
<dbReference type="PANTHER" id="PTHR23117">
    <property type="entry name" value="GUANYLATE KINASE-RELATED"/>
    <property type="match status" value="1"/>
</dbReference>
<comment type="function">
    <text evidence="1 4">Essential for recycling GMP and indirectly, cGMP.</text>
</comment>
<comment type="subcellular location">
    <subcellularLocation>
        <location evidence="4">Cytoplasm</location>
    </subcellularLocation>
</comment>
<name>A0ABY8QYC2_9MICO</name>
<comment type="catalytic activity">
    <reaction evidence="3 4">
        <text>GMP + ATP = GDP + ADP</text>
        <dbReference type="Rhea" id="RHEA:20780"/>
        <dbReference type="ChEBI" id="CHEBI:30616"/>
        <dbReference type="ChEBI" id="CHEBI:58115"/>
        <dbReference type="ChEBI" id="CHEBI:58189"/>
        <dbReference type="ChEBI" id="CHEBI:456216"/>
        <dbReference type="EC" id="2.7.4.8"/>
    </reaction>
</comment>
<keyword evidence="4 6" id="KW-0418">Kinase</keyword>